<dbReference type="GO" id="GO:0016567">
    <property type="term" value="P:protein ubiquitination"/>
    <property type="evidence" value="ECO:0007669"/>
    <property type="project" value="UniProtKB-UniPathway"/>
</dbReference>
<sequence length="196" mass="22298">MSSNREILYIFIGVWSGMAVLIPLIILIASFCEGEYIRPLTPLEEEAKRIRDSLISQTVRAKRRYKKLNFLRKKTKLRDNSIHSTISINTDASGSANCCHICLEDFKPGDQISSSSKGANCSHRFHTNCITAWLITSKIDCPVCRQEFVIFKEEEDVDEEKGESQTTETSQMGMIEEESPEMTETETELDTSMEED</sequence>
<dbReference type="SMART" id="SM00184">
    <property type="entry name" value="RING"/>
    <property type="match status" value="1"/>
</dbReference>
<evidence type="ECO:0000256" key="2">
    <source>
        <dbReference type="SAM" id="MobiDB-lite"/>
    </source>
</evidence>
<name>A0A7S3PXK8_9STRA</name>
<dbReference type="InterPro" id="IPR013083">
    <property type="entry name" value="Znf_RING/FYVE/PHD"/>
</dbReference>
<proteinExistence type="predicted"/>
<organism evidence="5">
    <name type="scientific">Chaetoceros debilis</name>
    <dbReference type="NCBI Taxonomy" id="122233"/>
    <lineage>
        <taxon>Eukaryota</taxon>
        <taxon>Sar</taxon>
        <taxon>Stramenopiles</taxon>
        <taxon>Ochrophyta</taxon>
        <taxon>Bacillariophyta</taxon>
        <taxon>Coscinodiscophyceae</taxon>
        <taxon>Chaetocerotophycidae</taxon>
        <taxon>Chaetocerotales</taxon>
        <taxon>Chaetocerotaceae</taxon>
        <taxon>Chaetoceros</taxon>
    </lineage>
</organism>
<evidence type="ECO:0000313" key="5">
    <source>
        <dbReference type="EMBL" id="CAE0458709.1"/>
    </source>
</evidence>
<keyword evidence="3" id="KW-0472">Membrane</keyword>
<evidence type="ECO:0000256" key="3">
    <source>
        <dbReference type="SAM" id="Phobius"/>
    </source>
</evidence>
<dbReference type="SUPFAM" id="SSF57850">
    <property type="entry name" value="RING/U-box"/>
    <property type="match status" value="1"/>
</dbReference>
<dbReference type="UniPathway" id="UPA00143"/>
<dbReference type="EMBL" id="HBIO01005088">
    <property type="protein sequence ID" value="CAE0458709.1"/>
    <property type="molecule type" value="Transcribed_RNA"/>
</dbReference>
<dbReference type="GO" id="GO:0008270">
    <property type="term" value="F:zinc ion binding"/>
    <property type="evidence" value="ECO:0007669"/>
    <property type="project" value="UniProtKB-KW"/>
</dbReference>
<dbReference type="AlphaFoldDB" id="A0A7S3PXK8"/>
<keyword evidence="3" id="KW-1133">Transmembrane helix</keyword>
<feature type="compositionally biased region" description="Acidic residues" evidence="2">
    <location>
        <begin position="175"/>
        <end position="196"/>
    </location>
</feature>
<dbReference type="Pfam" id="PF13639">
    <property type="entry name" value="zf-RING_2"/>
    <property type="match status" value="1"/>
</dbReference>
<dbReference type="PANTHER" id="PTHR45676">
    <property type="entry name" value="RING-H2 FINGER PROTEIN ATL51-RELATED"/>
    <property type="match status" value="1"/>
</dbReference>
<gene>
    <name evidence="5" type="ORF">CDEB00056_LOCUS3550</name>
</gene>
<feature type="domain" description="RING-type" evidence="4">
    <location>
        <begin position="99"/>
        <end position="145"/>
    </location>
</feature>
<feature type="region of interest" description="Disordered" evidence="2">
    <location>
        <begin position="155"/>
        <end position="196"/>
    </location>
</feature>
<protein>
    <recommendedName>
        <fullName evidence="4">RING-type domain-containing protein</fullName>
    </recommendedName>
</protein>
<reference evidence="5" key="1">
    <citation type="submission" date="2021-01" db="EMBL/GenBank/DDBJ databases">
        <authorList>
            <person name="Corre E."/>
            <person name="Pelletier E."/>
            <person name="Niang G."/>
            <person name="Scheremetjew M."/>
            <person name="Finn R."/>
            <person name="Kale V."/>
            <person name="Holt S."/>
            <person name="Cochrane G."/>
            <person name="Meng A."/>
            <person name="Brown T."/>
            <person name="Cohen L."/>
        </authorList>
    </citation>
    <scope>NUCLEOTIDE SEQUENCE</scope>
    <source>
        <strain evidence="5">MM31A-1</strain>
    </source>
</reference>
<dbReference type="PANTHER" id="PTHR45676:SF41">
    <property type="entry name" value="RING-H2 FINGER PROTEIN ATL66"/>
    <property type="match status" value="1"/>
</dbReference>
<dbReference type="Gene3D" id="3.30.40.10">
    <property type="entry name" value="Zinc/RING finger domain, C3HC4 (zinc finger)"/>
    <property type="match status" value="1"/>
</dbReference>
<keyword evidence="1" id="KW-0479">Metal-binding</keyword>
<dbReference type="InterPro" id="IPR001841">
    <property type="entry name" value="Znf_RING"/>
</dbReference>
<keyword evidence="1" id="KW-0863">Zinc-finger</keyword>
<keyword evidence="1" id="KW-0862">Zinc</keyword>
<feature type="transmembrane region" description="Helical" evidence="3">
    <location>
        <begin position="7"/>
        <end position="31"/>
    </location>
</feature>
<accession>A0A7S3PXK8</accession>
<evidence type="ECO:0000256" key="1">
    <source>
        <dbReference type="PROSITE-ProRule" id="PRU00175"/>
    </source>
</evidence>
<keyword evidence="3" id="KW-0812">Transmembrane</keyword>
<dbReference type="PROSITE" id="PS50089">
    <property type="entry name" value="ZF_RING_2"/>
    <property type="match status" value="1"/>
</dbReference>
<evidence type="ECO:0000259" key="4">
    <source>
        <dbReference type="PROSITE" id="PS50089"/>
    </source>
</evidence>